<comment type="caution">
    <text evidence="2">The sequence shown here is derived from an EMBL/GenBank/DDBJ whole genome shotgun (WGS) entry which is preliminary data.</text>
</comment>
<dbReference type="AlphaFoldDB" id="A0AAW0P697"/>
<evidence type="ECO:0000313" key="3">
    <source>
        <dbReference type="Proteomes" id="UP001460270"/>
    </source>
</evidence>
<evidence type="ECO:0000313" key="2">
    <source>
        <dbReference type="EMBL" id="KAK7910451.1"/>
    </source>
</evidence>
<name>A0AAW0P697_9GOBI</name>
<proteinExistence type="predicted"/>
<dbReference type="EMBL" id="JBBPFD010000010">
    <property type="protein sequence ID" value="KAK7910451.1"/>
    <property type="molecule type" value="Genomic_DNA"/>
</dbReference>
<organism evidence="2 3">
    <name type="scientific">Mugilogobius chulae</name>
    <name type="common">yellowstripe goby</name>
    <dbReference type="NCBI Taxonomy" id="88201"/>
    <lineage>
        <taxon>Eukaryota</taxon>
        <taxon>Metazoa</taxon>
        <taxon>Chordata</taxon>
        <taxon>Craniata</taxon>
        <taxon>Vertebrata</taxon>
        <taxon>Euteleostomi</taxon>
        <taxon>Actinopterygii</taxon>
        <taxon>Neopterygii</taxon>
        <taxon>Teleostei</taxon>
        <taxon>Neoteleostei</taxon>
        <taxon>Acanthomorphata</taxon>
        <taxon>Gobiaria</taxon>
        <taxon>Gobiiformes</taxon>
        <taxon>Gobioidei</taxon>
        <taxon>Gobiidae</taxon>
        <taxon>Gobionellinae</taxon>
        <taxon>Mugilogobius</taxon>
    </lineage>
</organism>
<accession>A0AAW0P697</accession>
<keyword evidence="1" id="KW-0732">Signal</keyword>
<evidence type="ECO:0008006" key="4">
    <source>
        <dbReference type="Google" id="ProtNLM"/>
    </source>
</evidence>
<dbReference type="Proteomes" id="UP001460270">
    <property type="component" value="Unassembled WGS sequence"/>
</dbReference>
<keyword evidence="3" id="KW-1185">Reference proteome</keyword>
<evidence type="ECO:0000256" key="1">
    <source>
        <dbReference type="SAM" id="SignalP"/>
    </source>
</evidence>
<sequence>MKSLLLLLLLFILHCDCSEFQGGVVTYYHQKTLQNGSVEMEIRHKTIFKSCTAAHFSCPSEGCVTLSYTDKLIDNVTGNFCQMESVWTLRALSNAPFVLSIGGYQWTSPTVNEVVNVSFSALVDPRNRSDTGRPNISPQTTVPPIIRYKAPATMTKPTSTPITAAEKDVLSKELHFAVTFSDIPTVDFITATESEKKYDWTRSGKSILNRAKPLPSNKVHKQDVHVENTQDFVEKVKHPHLDVDDTI</sequence>
<feature type="signal peptide" evidence="1">
    <location>
        <begin position="1"/>
        <end position="17"/>
    </location>
</feature>
<gene>
    <name evidence="2" type="ORF">WMY93_015135</name>
</gene>
<reference evidence="3" key="1">
    <citation type="submission" date="2024-04" db="EMBL/GenBank/DDBJ databases">
        <title>Salinicola lusitanus LLJ914,a marine bacterium isolated from the Okinawa Trough.</title>
        <authorList>
            <person name="Li J."/>
        </authorList>
    </citation>
    <scope>NUCLEOTIDE SEQUENCE [LARGE SCALE GENOMIC DNA]</scope>
</reference>
<protein>
    <recommendedName>
        <fullName evidence="4">Vitellogenin</fullName>
    </recommendedName>
</protein>
<feature type="chain" id="PRO_5043855613" description="Vitellogenin" evidence="1">
    <location>
        <begin position="18"/>
        <end position="247"/>
    </location>
</feature>